<dbReference type="SUPFAM" id="SSF49452">
    <property type="entry name" value="Starch-binding domain-like"/>
    <property type="match status" value="1"/>
</dbReference>
<dbReference type="InterPro" id="IPR013783">
    <property type="entry name" value="Ig-like_fold"/>
</dbReference>
<keyword evidence="1" id="KW-0472">Membrane</keyword>
<dbReference type="EMBL" id="JBJQND010000011">
    <property type="protein sequence ID" value="KAL3862450.1"/>
    <property type="molecule type" value="Genomic_DNA"/>
</dbReference>
<evidence type="ECO:0000256" key="1">
    <source>
        <dbReference type="SAM" id="Phobius"/>
    </source>
</evidence>
<dbReference type="AlphaFoldDB" id="A0ABD3VPU5"/>
<dbReference type="Pfam" id="PF00686">
    <property type="entry name" value="CBM_20"/>
    <property type="match status" value="1"/>
</dbReference>
<dbReference type="InterPro" id="IPR002044">
    <property type="entry name" value="CBM20"/>
</dbReference>
<accession>A0ABD3VPU5</accession>
<sequence>MSHQFVTIQIRTEFSVADCKGQRIGILGSHEALGCWDKNRPLLANNVWQNFWEVCFSVPSDTRIEWKWIVFEVNGKQVIQKESTPIRNLVAPNSDSYMSVPWEESEGFMMPLFKNTQYRTQVGRKHKETPTSSFTKYVLQDGMQMLTIPAEINSKPDEKSDKAGLARHQVERHDKVSANISSKSPKRKISKVVSPSIPRKVCKYDHEAVEASLANGIVPECIYDTAGMKISTKMEDSFDQDIKPTIVLDKEVSNTNLNAEVSFDGESSFENDSIPSNFHYKIYRNKHPANGISYEKDIIQEKVNHRNKYKEFVKDVGHSTDKIRTRASQSRASVCLAVPTIIFATGVLVYMTYTKLR</sequence>
<dbReference type="Gene3D" id="2.60.40.10">
    <property type="entry name" value="Immunoglobulins"/>
    <property type="match status" value="1"/>
</dbReference>
<dbReference type="InterPro" id="IPR013784">
    <property type="entry name" value="Carb-bd-like_fold"/>
</dbReference>
<feature type="domain" description="CBM20" evidence="2">
    <location>
        <begin position="1"/>
        <end position="107"/>
    </location>
</feature>
<evidence type="ECO:0000313" key="3">
    <source>
        <dbReference type="EMBL" id="KAL3862450.1"/>
    </source>
</evidence>
<keyword evidence="1" id="KW-1133">Transmembrane helix</keyword>
<protein>
    <recommendedName>
        <fullName evidence="2">CBM20 domain-containing protein</fullName>
    </recommendedName>
</protein>
<evidence type="ECO:0000313" key="4">
    <source>
        <dbReference type="Proteomes" id="UP001634394"/>
    </source>
</evidence>
<organism evidence="3 4">
    <name type="scientific">Sinanodonta woodiana</name>
    <name type="common">Chinese pond mussel</name>
    <name type="synonym">Anodonta woodiana</name>
    <dbReference type="NCBI Taxonomy" id="1069815"/>
    <lineage>
        <taxon>Eukaryota</taxon>
        <taxon>Metazoa</taxon>
        <taxon>Spiralia</taxon>
        <taxon>Lophotrochozoa</taxon>
        <taxon>Mollusca</taxon>
        <taxon>Bivalvia</taxon>
        <taxon>Autobranchia</taxon>
        <taxon>Heteroconchia</taxon>
        <taxon>Palaeoheterodonta</taxon>
        <taxon>Unionida</taxon>
        <taxon>Unionoidea</taxon>
        <taxon>Unionidae</taxon>
        <taxon>Unioninae</taxon>
        <taxon>Sinanodonta</taxon>
    </lineage>
</organism>
<keyword evidence="4" id="KW-1185">Reference proteome</keyword>
<reference evidence="3 4" key="1">
    <citation type="submission" date="2024-11" db="EMBL/GenBank/DDBJ databases">
        <title>Chromosome-level genome assembly of the freshwater bivalve Anodonta woodiana.</title>
        <authorList>
            <person name="Chen X."/>
        </authorList>
    </citation>
    <scope>NUCLEOTIDE SEQUENCE [LARGE SCALE GENOMIC DNA]</scope>
    <source>
        <strain evidence="3">MN2024</strain>
        <tissue evidence="3">Gills</tissue>
    </source>
</reference>
<name>A0ABD3VPU5_SINWO</name>
<keyword evidence="1" id="KW-0812">Transmembrane</keyword>
<comment type="caution">
    <text evidence="3">The sequence shown here is derived from an EMBL/GenBank/DDBJ whole genome shotgun (WGS) entry which is preliminary data.</text>
</comment>
<dbReference type="Proteomes" id="UP001634394">
    <property type="component" value="Unassembled WGS sequence"/>
</dbReference>
<proteinExistence type="predicted"/>
<dbReference type="PROSITE" id="PS51166">
    <property type="entry name" value="CBM20"/>
    <property type="match status" value="1"/>
</dbReference>
<gene>
    <name evidence="3" type="ORF">ACJMK2_008414</name>
</gene>
<evidence type="ECO:0000259" key="2">
    <source>
        <dbReference type="PROSITE" id="PS51166"/>
    </source>
</evidence>
<dbReference type="SMART" id="SM01065">
    <property type="entry name" value="CBM_2"/>
    <property type="match status" value="1"/>
</dbReference>
<feature type="transmembrane region" description="Helical" evidence="1">
    <location>
        <begin position="332"/>
        <end position="353"/>
    </location>
</feature>